<dbReference type="PANTHER" id="PTHR22926:SF5">
    <property type="entry name" value="PHOSPHO-N-ACETYLMURAMOYL-PENTAPEPTIDE-TRANSFERASE HOMOLOG"/>
    <property type="match status" value="1"/>
</dbReference>
<keyword evidence="3 7" id="KW-0808">Transferase</keyword>
<comment type="similarity">
    <text evidence="2 7">Belongs to the glycosyltransferase 4 family. MraY subfamily.</text>
</comment>
<evidence type="ECO:0000256" key="4">
    <source>
        <dbReference type="ARBA" id="ARBA00022692"/>
    </source>
</evidence>
<dbReference type="HAMAP" id="MF_00038">
    <property type="entry name" value="MraY"/>
    <property type="match status" value="1"/>
</dbReference>
<keyword evidence="7" id="KW-1003">Cell membrane</keyword>
<name>D2C7M1_THEP2</name>
<keyword evidence="7" id="KW-0132">Cell division</keyword>
<protein>
    <recommendedName>
        <fullName evidence="7 8">Phospho-N-acetylmuramoyl-pentapeptide-transferase</fullName>
        <ecNumber evidence="7 8">2.7.8.13</ecNumber>
    </recommendedName>
    <alternativeName>
        <fullName evidence="7">UDP-MurNAc-pentapeptide phosphotransferase</fullName>
    </alternativeName>
</protein>
<keyword evidence="11" id="KW-1185">Reference proteome</keyword>
<dbReference type="GO" id="GO:0008360">
    <property type="term" value="P:regulation of cell shape"/>
    <property type="evidence" value="ECO:0007669"/>
    <property type="project" value="UniProtKB-KW"/>
</dbReference>
<keyword evidence="7" id="KW-0131">Cell cycle</keyword>
<dbReference type="PROSITE" id="PS01347">
    <property type="entry name" value="MRAY_1"/>
    <property type="match status" value="1"/>
</dbReference>
<feature type="binding site" evidence="9">
    <location>
        <position position="208"/>
    </location>
    <ligand>
        <name>Mg(2+)</name>
        <dbReference type="ChEBI" id="CHEBI:18420"/>
    </ligand>
</feature>
<comment type="pathway">
    <text evidence="7">Cell wall biogenesis; peptidoglycan biosynthesis.</text>
</comment>
<evidence type="ECO:0000256" key="2">
    <source>
        <dbReference type="ARBA" id="ARBA00005583"/>
    </source>
</evidence>
<feature type="transmembrane region" description="Helical" evidence="7">
    <location>
        <begin position="67"/>
        <end position="88"/>
    </location>
</feature>
<evidence type="ECO:0000256" key="1">
    <source>
        <dbReference type="ARBA" id="ARBA00004141"/>
    </source>
</evidence>
<keyword evidence="6 7" id="KW-0472">Membrane</keyword>
<feature type="transmembrane region" description="Helical" evidence="7">
    <location>
        <begin position="204"/>
        <end position="224"/>
    </location>
</feature>
<evidence type="ECO:0000256" key="5">
    <source>
        <dbReference type="ARBA" id="ARBA00022989"/>
    </source>
</evidence>
<dbReference type="EC" id="2.7.8.13" evidence="7 8"/>
<feature type="transmembrane region" description="Helical" evidence="7">
    <location>
        <begin position="179"/>
        <end position="197"/>
    </location>
</feature>
<keyword evidence="4 7" id="KW-0812">Transmembrane</keyword>
<comment type="catalytic activity">
    <reaction evidence="7">
        <text>UDP-N-acetyl-alpha-D-muramoyl-L-alanyl-gamma-D-glutamyl-meso-2,6-diaminopimeloyl-D-alanyl-D-alanine + di-trans,octa-cis-undecaprenyl phosphate = di-trans,octa-cis-undecaprenyl diphospho-N-acetyl-alpha-D-muramoyl-L-alanyl-D-glutamyl-meso-2,6-diaminopimeloyl-D-alanyl-D-alanine + UMP</text>
        <dbReference type="Rhea" id="RHEA:28386"/>
        <dbReference type="ChEBI" id="CHEBI:57865"/>
        <dbReference type="ChEBI" id="CHEBI:60392"/>
        <dbReference type="ChEBI" id="CHEBI:61386"/>
        <dbReference type="ChEBI" id="CHEBI:61387"/>
        <dbReference type="EC" id="2.7.8.13"/>
    </reaction>
</comment>
<dbReference type="RefSeq" id="WP_012896192.1">
    <property type="nucleotide sequence ID" value="NC_013642.1"/>
</dbReference>
<dbReference type="Pfam" id="PF10555">
    <property type="entry name" value="MraY_sig1"/>
    <property type="match status" value="1"/>
</dbReference>
<dbReference type="InterPro" id="IPR018480">
    <property type="entry name" value="PNAcMuramoyl-5peptid_Trfase_CS"/>
</dbReference>
<dbReference type="GO" id="GO:0051992">
    <property type="term" value="F:UDP-N-acetylmuramoyl-L-alanyl-D-glutamyl-meso-2,6-diaminopimelyl-D-alanyl-D-alanine:undecaprenyl-phosphate transferase activity"/>
    <property type="evidence" value="ECO:0007669"/>
    <property type="project" value="RHEA"/>
</dbReference>
<evidence type="ECO:0000313" key="10">
    <source>
        <dbReference type="EMBL" id="ADA66957.1"/>
    </source>
</evidence>
<evidence type="ECO:0000256" key="6">
    <source>
        <dbReference type="ARBA" id="ARBA00023136"/>
    </source>
</evidence>
<dbReference type="InterPro" id="IPR003524">
    <property type="entry name" value="PNAcMuramoyl-5peptid_Trfase"/>
</dbReference>
<proteinExistence type="inferred from homology"/>
<gene>
    <name evidence="7" type="primary">mraY</name>
    <name evidence="10" type="ordered locus">Tnap_0865</name>
</gene>
<dbReference type="CDD" id="cd06852">
    <property type="entry name" value="GT_MraY"/>
    <property type="match status" value="1"/>
</dbReference>
<evidence type="ECO:0000256" key="9">
    <source>
        <dbReference type="PIRSR" id="PIRSR600715-1"/>
    </source>
</evidence>
<accession>D2C7M1</accession>
<feature type="transmembrane region" description="Helical" evidence="7">
    <location>
        <begin position="279"/>
        <end position="301"/>
    </location>
</feature>
<organism evidence="10 11">
    <name type="scientific">Thermotoga petrophila (strain ATCC BAA-489 / DSM 13996 / JCM 10882 / RKU-10)</name>
    <name type="common">Thermotoga naphthophila</name>
    <dbReference type="NCBI Taxonomy" id="590168"/>
    <lineage>
        <taxon>Bacteria</taxon>
        <taxon>Thermotogati</taxon>
        <taxon>Thermotogota</taxon>
        <taxon>Thermotogae</taxon>
        <taxon>Thermotogales</taxon>
        <taxon>Thermotogaceae</taxon>
        <taxon>Thermotoga</taxon>
    </lineage>
</organism>
<dbReference type="PANTHER" id="PTHR22926">
    <property type="entry name" value="PHOSPHO-N-ACETYLMURAMOYL-PENTAPEPTIDE-TRANSFERASE"/>
    <property type="match status" value="1"/>
</dbReference>
<dbReference type="EMBL" id="CP001839">
    <property type="protein sequence ID" value="ADA66957.1"/>
    <property type="molecule type" value="Genomic_DNA"/>
</dbReference>
<dbReference type="GO" id="GO:0046872">
    <property type="term" value="F:metal ion binding"/>
    <property type="evidence" value="ECO:0007669"/>
    <property type="project" value="UniProtKB-KW"/>
</dbReference>
<dbReference type="Pfam" id="PF00953">
    <property type="entry name" value="Glycos_transf_4"/>
    <property type="match status" value="1"/>
</dbReference>
<comment type="cofactor">
    <cofactor evidence="7 9">
        <name>Mg(2+)</name>
        <dbReference type="ChEBI" id="CHEBI:18420"/>
    </cofactor>
</comment>
<sequence length="302" mass="33886">MIAANFLLNLVLYPILIKLFRHRRIGQYIRKEGPDLHGYKEGTPTMGGILFVLTSFLFGMISKTNTIVLLGMFLFFLIGFLDDFLSVARKDSTGLKTYQKALLQTLVAFIMLLLIRPETNVDFFGFTIEMGKWYYLFALLVIVGSSNAMNLTDGLDGLAGWIYVSGSIPYWFFLKERGVSEDILLILGAGVLAFLVFNSKPAKIFMGDTGSITLGGVLGTVSVLTKTEFYLVLFFLIPVIETLSVILQVGSFKIFKRRIFRMSPLHHHFELIGWSEEKIVAVFTVFNLISSLVVLEIFGVIA</sequence>
<dbReference type="GO" id="GO:0005886">
    <property type="term" value="C:plasma membrane"/>
    <property type="evidence" value="ECO:0007669"/>
    <property type="project" value="UniProtKB-SubCell"/>
</dbReference>
<evidence type="ECO:0000256" key="8">
    <source>
        <dbReference type="NCBIfam" id="TIGR00445"/>
    </source>
</evidence>
<reference evidence="10 11" key="1">
    <citation type="submission" date="2009-12" db="EMBL/GenBank/DDBJ databases">
        <title>Complete sequence of Thermotoga petrophila RKU-1.</title>
        <authorList>
            <consortium name="US DOE Joint Genome Institute"/>
            <person name="Lucas S."/>
            <person name="Copeland A."/>
            <person name="Lapidus A."/>
            <person name="Glavina del Rio T."/>
            <person name="Dalin E."/>
            <person name="Tice H."/>
            <person name="Bruce D."/>
            <person name="Goodwin L."/>
            <person name="Pitluck S."/>
            <person name="Munk A.C."/>
            <person name="Brettin T."/>
            <person name="Detter J.C."/>
            <person name="Han C."/>
            <person name="Tapia R."/>
            <person name="Larimer F."/>
            <person name="Land M."/>
            <person name="Hauser L."/>
            <person name="Kyrpides N."/>
            <person name="Mikhailova N."/>
            <person name="Nelson K.E."/>
            <person name="Gogarten J.P."/>
            <person name="Noll K.M."/>
        </authorList>
    </citation>
    <scope>NUCLEOTIDE SEQUENCE [LARGE SCALE GENOMIC DNA]</scope>
    <source>
        <strain evidence="11">ATCC BAA-489 / DSM 13996 / JCM 10882 / RKU-10</strain>
    </source>
</reference>
<dbReference type="GO" id="GO:0051301">
    <property type="term" value="P:cell division"/>
    <property type="evidence" value="ECO:0007669"/>
    <property type="project" value="UniProtKB-KW"/>
</dbReference>
<feature type="binding site" evidence="9">
    <location>
        <position position="150"/>
    </location>
    <ligand>
        <name>Mg(2+)</name>
        <dbReference type="ChEBI" id="CHEBI:18420"/>
    </ligand>
</feature>
<feature type="transmembrane region" description="Helical" evidence="7">
    <location>
        <begin position="155"/>
        <end position="173"/>
    </location>
</feature>
<dbReference type="PROSITE" id="PS01348">
    <property type="entry name" value="MRAY_2"/>
    <property type="match status" value="1"/>
</dbReference>
<dbReference type="AlphaFoldDB" id="D2C7M1"/>
<feature type="transmembrane region" description="Helical" evidence="7">
    <location>
        <begin position="100"/>
        <end position="117"/>
    </location>
</feature>
<dbReference type="NCBIfam" id="TIGR00445">
    <property type="entry name" value="mraY"/>
    <property type="match status" value="1"/>
</dbReference>
<keyword evidence="7" id="KW-0961">Cell wall biogenesis/degradation</keyword>
<keyword evidence="7" id="KW-0133">Cell shape</keyword>
<dbReference type="Proteomes" id="UP000000940">
    <property type="component" value="Chromosome"/>
</dbReference>
<feature type="transmembrane region" description="Helical" evidence="7">
    <location>
        <begin position="42"/>
        <end position="61"/>
    </location>
</feature>
<keyword evidence="5 7" id="KW-1133">Transmembrane helix</keyword>
<evidence type="ECO:0000256" key="3">
    <source>
        <dbReference type="ARBA" id="ARBA00022679"/>
    </source>
</evidence>
<dbReference type="GO" id="GO:0008963">
    <property type="term" value="F:phospho-N-acetylmuramoyl-pentapeptide-transferase activity"/>
    <property type="evidence" value="ECO:0007669"/>
    <property type="project" value="UniProtKB-UniRule"/>
</dbReference>
<evidence type="ECO:0000313" key="11">
    <source>
        <dbReference type="Proteomes" id="UP000000940"/>
    </source>
</evidence>
<comment type="function">
    <text evidence="7">Catalyzes the initial step of the lipid cycle reactions in the biosynthesis of the cell wall peptidoglycan: transfers peptidoglycan precursor phospho-MurNAc-pentapeptide from UDP-MurNAc-pentapeptide onto the lipid carrier undecaprenyl phosphate, yielding undecaprenyl-pyrophosphoryl-MurNAc-pentapeptide, known as lipid I.</text>
</comment>
<feature type="transmembrane region" description="Helical" evidence="7">
    <location>
        <begin position="230"/>
        <end position="252"/>
    </location>
</feature>
<dbReference type="UniPathway" id="UPA00219"/>
<dbReference type="HOGENOM" id="CLU_023982_0_1_0"/>
<dbReference type="GO" id="GO:0009252">
    <property type="term" value="P:peptidoglycan biosynthetic process"/>
    <property type="evidence" value="ECO:0007669"/>
    <property type="project" value="UniProtKB-UniRule"/>
</dbReference>
<comment type="subcellular location">
    <subcellularLocation>
        <location evidence="7">Cell inner membrane</location>
        <topology evidence="7">Multi-pass membrane protein</topology>
    </subcellularLocation>
    <subcellularLocation>
        <location evidence="1">Membrane</location>
        <topology evidence="1">Multi-pass membrane protein</topology>
    </subcellularLocation>
</comment>
<keyword evidence="7 9" id="KW-0479">Metal-binding</keyword>
<dbReference type="GO" id="GO:0071555">
    <property type="term" value="P:cell wall organization"/>
    <property type="evidence" value="ECO:0007669"/>
    <property type="project" value="UniProtKB-KW"/>
</dbReference>
<dbReference type="InterPro" id="IPR000715">
    <property type="entry name" value="Glycosyl_transferase_4"/>
</dbReference>
<dbReference type="KEGG" id="tnp:Tnap_0865"/>
<keyword evidence="7" id="KW-0997">Cell inner membrane</keyword>
<keyword evidence="7" id="KW-0573">Peptidoglycan synthesis</keyword>
<evidence type="ECO:0000256" key="7">
    <source>
        <dbReference type="HAMAP-Rule" id="MF_00038"/>
    </source>
</evidence>
<keyword evidence="7 9" id="KW-0460">Magnesium</keyword>
<feature type="transmembrane region" description="Helical" evidence="7">
    <location>
        <begin position="6"/>
        <end position="21"/>
    </location>
</feature>